<dbReference type="GO" id="GO:0004601">
    <property type="term" value="F:peroxidase activity"/>
    <property type="evidence" value="ECO:0007669"/>
    <property type="project" value="InterPro"/>
</dbReference>
<protein>
    <submittedName>
        <fullName evidence="6">Calcium-transporting ATPase</fullName>
    </submittedName>
</protein>
<organism evidence="6 7">
    <name type="scientific">Helianthus annuus</name>
    <name type="common">Common sunflower</name>
    <dbReference type="NCBI Taxonomy" id="4232"/>
    <lineage>
        <taxon>Eukaryota</taxon>
        <taxon>Viridiplantae</taxon>
        <taxon>Streptophyta</taxon>
        <taxon>Embryophyta</taxon>
        <taxon>Tracheophyta</taxon>
        <taxon>Spermatophyta</taxon>
        <taxon>Magnoliopsida</taxon>
        <taxon>eudicotyledons</taxon>
        <taxon>Gunneridae</taxon>
        <taxon>Pentapetalae</taxon>
        <taxon>asterids</taxon>
        <taxon>campanulids</taxon>
        <taxon>Asterales</taxon>
        <taxon>Asteraceae</taxon>
        <taxon>Asteroideae</taxon>
        <taxon>Heliantheae alliance</taxon>
        <taxon>Heliantheae</taxon>
        <taxon>Helianthus</taxon>
    </lineage>
</organism>
<reference evidence="6" key="2">
    <citation type="submission" date="2020-06" db="EMBL/GenBank/DDBJ databases">
        <title>Helianthus annuus Genome sequencing and assembly Release 2.</title>
        <authorList>
            <person name="Gouzy J."/>
            <person name="Langlade N."/>
            <person name="Munos S."/>
        </authorList>
    </citation>
    <scope>NUCLEOTIDE SEQUENCE</scope>
    <source>
        <tissue evidence="6">Leaves</tissue>
    </source>
</reference>
<evidence type="ECO:0000256" key="1">
    <source>
        <dbReference type="ARBA" id="ARBA00004127"/>
    </source>
</evidence>
<dbReference type="GO" id="GO:0006979">
    <property type="term" value="P:response to oxidative stress"/>
    <property type="evidence" value="ECO:0007669"/>
    <property type="project" value="InterPro"/>
</dbReference>
<evidence type="ECO:0000256" key="3">
    <source>
        <dbReference type="ARBA" id="ARBA00022842"/>
    </source>
</evidence>
<comment type="caution">
    <text evidence="6">The sequence shown here is derived from an EMBL/GenBank/DDBJ whole genome shotgun (WGS) entry which is preliminary data.</text>
</comment>
<dbReference type="Gene3D" id="1.20.1110.10">
    <property type="entry name" value="Calcium-transporting ATPase, transmembrane domain"/>
    <property type="match status" value="1"/>
</dbReference>
<dbReference type="SUPFAM" id="SSF48113">
    <property type="entry name" value="Heme-dependent peroxidases"/>
    <property type="match status" value="1"/>
</dbReference>
<proteinExistence type="predicted"/>
<keyword evidence="4" id="KW-0472">Membrane</keyword>
<dbReference type="Gramene" id="mRNA:HanXRQr2_Chr14g0651761">
    <property type="protein sequence ID" value="mRNA:HanXRQr2_Chr14g0651761"/>
    <property type="gene ID" value="HanXRQr2_Chr14g0651761"/>
</dbReference>
<keyword evidence="4" id="KW-1133">Transmembrane helix</keyword>
<dbReference type="InterPro" id="IPR010255">
    <property type="entry name" value="Haem_peroxidase_sf"/>
</dbReference>
<dbReference type="InterPro" id="IPR006068">
    <property type="entry name" value="ATPase_P-typ_cation-transptr_C"/>
</dbReference>
<evidence type="ECO:0000313" key="6">
    <source>
        <dbReference type="EMBL" id="KAF5769740.1"/>
    </source>
</evidence>
<keyword evidence="4" id="KW-0812">Transmembrane</keyword>
<dbReference type="GO" id="GO:0020037">
    <property type="term" value="F:heme binding"/>
    <property type="evidence" value="ECO:0007669"/>
    <property type="project" value="InterPro"/>
</dbReference>
<dbReference type="AlphaFoldDB" id="A0A9K3E9K2"/>
<sequence length="130" mass="14445">MMFPLGYAYASCCCLWVSGEKKQVNLTQELVALSGAHTLGSKGFGNPVIFNNAYYKVQLEKPCLSSGFWSTFAKITHHSAPLTVVQLLLWVNMIMGTLGALAFATEPSTNELMERQLVRRNGKKKKENSR</sequence>
<dbReference type="InterPro" id="IPR023298">
    <property type="entry name" value="ATPase_P-typ_TM_dom_sf"/>
</dbReference>
<evidence type="ECO:0000259" key="5">
    <source>
        <dbReference type="Pfam" id="PF00689"/>
    </source>
</evidence>
<name>A0A9K3E9K2_HELAN</name>
<dbReference type="Pfam" id="PF00689">
    <property type="entry name" value="Cation_ATPase_C"/>
    <property type="match status" value="1"/>
</dbReference>
<dbReference type="Proteomes" id="UP000215914">
    <property type="component" value="Unassembled WGS sequence"/>
</dbReference>
<dbReference type="GO" id="GO:0046872">
    <property type="term" value="F:metal ion binding"/>
    <property type="evidence" value="ECO:0007669"/>
    <property type="project" value="UniProtKB-KW"/>
</dbReference>
<comment type="subcellular location">
    <subcellularLocation>
        <location evidence="1">Endomembrane system</location>
        <topology evidence="1">Multi-pass membrane protein</topology>
    </subcellularLocation>
</comment>
<dbReference type="EMBL" id="MNCJ02000329">
    <property type="protein sequence ID" value="KAF5769740.1"/>
    <property type="molecule type" value="Genomic_DNA"/>
</dbReference>
<feature type="transmembrane region" description="Helical" evidence="4">
    <location>
        <begin position="87"/>
        <end position="105"/>
    </location>
</feature>
<evidence type="ECO:0000256" key="4">
    <source>
        <dbReference type="SAM" id="Phobius"/>
    </source>
</evidence>
<keyword evidence="2" id="KW-0479">Metal-binding</keyword>
<dbReference type="PANTHER" id="PTHR24093:SF369">
    <property type="entry name" value="CALCIUM-TRANSPORTING ATPASE"/>
    <property type="match status" value="1"/>
</dbReference>
<keyword evidence="3" id="KW-0460">Magnesium</keyword>
<gene>
    <name evidence="6" type="ORF">HanXRQr2_Chr14g0651761</name>
</gene>
<feature type="domain" description="Cation-transporting P-type ATPase C-terminal" evidence="5">
    <location>
        <begin position="80"/>
        <end position="120"/>
    </location>
</feature>
<reference evidence="6" key="1">
    <citation type="journal article" date="2017" name="Nature">
        <title>The sunflower genome provides insights into oil metabolism, flowering and Asterid evolution.</title>
        <authorList>
            <person name="Badouin H."/>
            <person name="Gouzy J."/>
            <person name="Grassa C.J."/>
            <person name="Murat F."/>
            <person name="Staton S.E."/>
            <person name="Cottret L."/>
            <person name="Lelandais-Briere C."/>
            <person name="Owens G.L."/>
            <person name="Carrere S."/>
            <person name="Mayjonade B."/>
            <person name="Legrand L."/>
            <person name="Gill N."/>
            <person name="Kane N.C."/>
            <person name="Bowers J.E."/>
            <person name="Hubner S."/>
            <person name="Bellec A."/>
            <person name="Berard A."/>
            <person name="Berges H."/>
            <person name="Blanchet N."/>
            <person name="Boniface M.C."/>
            <person name="Brunel D."/>
            <person name="Catrice O."/>
            <person name="Chaidir N."/>
            <person name="Claudel C."/>
            <person name="Donnadieu C."/>
            <person name="Faraut T."/>
            <person name="Fievet G."/>
            <person name="Helmstetter N."/>
            <person name="King M."/>
            <person name="Knapp S.J."/>
            <person name="Lai Z."/>
            <person name="Le Paslier M.C."/>
            <person name="Lippi Y."/>
            <person name="Lorenzon L."/>
            <person name="Mandel J.R."/>
            <person name="Marage G."/>
            <person name="Marchand G."/>
            <person name="Marquand E."/>
            <person name="Bret-Mestries E."/>
            <person name="Morien E."/>
            <person name="Nambeesan S."/>
            <person name="Nguyen T."/>
            <person name="Pegot-Espagnet P."/>
            <person name="Pouilly N."/>
            <person name="Raftis F."/>
            <person name="Sallet E."/>
            <person name="Schiex T."/>
            <person name="Thomas J."/>
            <person name="Vandecasteele C."/>
            <person name="Vares D."/>
            <person name="Vear F."/>
            <person name="Vautrin S."/>
            <person name="Crespi M."/>
            <person name="Mangin B."/>
            <person name="Burke J.M."/>
            <person name="Salse J."/>
            <person name="Munos S."/>
            <person name="Vincourt P."/>
            <person name="Rieseberg L.H."/>
            <person name="Langlade N.B."/>
        </authorList>
    </citation>
    <scope>NUCLEOTIDE SEQUENCE</scope>
    <source>
        <tissue evidence="6">Leaves</tissue>
    </source>
</reference>
<keyword evidence="7" id="KW-1185">Reference proteome</keyword>
<evidence type="ECO:0000313" key="7">
    <source>
        <dbReference type="Proteomes" id="UP000215914"/>
    </source>
</evidence>
<dbReference type="SUPFAM" id="SSF81665">
    <property type="entry name" value="Calcium ATPase, transmembrane domain M"/>
    <property type="match status" value="1"/>
</dbReference>
<dbReference type="PANTHER" id="PTHR24093">
    <property type="entry name" value="CATION TRANSPORTING ATPASE"/>
    <property type="match status" value="1"/>
</dbReference>
<accession>A0A9K3E9K2</accession>
<evidence type="ECO:0000256" key="2">
    <source>
        <dbReference type="ARBA" id="ARBA00022723"/>
    </source>
</evidence>
<dbReference type="GO" id="GO:0012505">
    <property type="term" value="C:endomembrane system"/>
    <property type="evidence" value="ECO:0007669"/>
    <property type="project" value="UniProtKB-SubCell"/>
</dbReference>